<name>A0A443IJQ3_9BACI</name>
<evidence type="ECO:0000313" key="4">
    <source>
        <dbReference type="Proteomes" id="UP000273811"/>
    </source>
</evidence>
<feature type="signal peptide" evidence="2">
    <location>
        <begin position="1"/>
        <end position="24"/>
    </location>
</feature>
<evidence type="ECO:0000313" key="3">
    <source>
        <dbReference type="EMBL" id="RWR04398.1"/>
    </source>
</evidence>
<dbReference type="OrthoDB" id="1957331at2"/>
<reference evidence="3" key="1">
    <citation type="submission" date="2018-12" db="EMBL/GenBank/DDBJ databases">
        <authorList>
            <person name="Sun L."/>
            <person name="Chen Z."/>
        </authorList>
    </citation>
    <scope>NUCLEOTIDE SEQUENCE [LARGE SCALE GENOMIC DNA]</scope>
    <source>
        <strain evidence="3">DSM 16012</strain>
    </source>
</reference>
<dbReference type="AlphaFoldDB" id="A0A443IJQ3"/>
<dbReference type="Proteomes" id="UP000273811">
    <property type="component" value="Unassembled WGS sequence"/>
</dbReference>
<dbReference type="Gene3D" id="2.50.20.20">
    <property type="match status" value="1"/>
</dbReference>
<keyword evidence="2" id="KW-0732">Signal</keyword>
<dbReference type="InterPro" id="IPR046720">
    <property type="entry name" value="DUF6612"/>
</dbReference>
<organism evidence="3 4">
    <name type="scientific">Siminovitchia fortis</name>
    <dbReference type="NCBI Taxonomy" id="254758"/>
    <lineage>
        <taxon>Bacteria</taxon>
        <taxon>Bacillati</taxon>
        <taxon>Bacillota</taxon>
        <taxon>Bacilli</taxon>
        <taxon>Bacillales</taxon>
        <taxon>Bacillaceae</taxon>
        <taxon>Siminovitchia</taxon>
    </lineage>
</organism>
<keyword evidence="4" id="KW-1185">Reference proteome</keyword>
<dbReference type="Pfam" id="PF20316">
    <property type="entry name" value="DUF6612"/>
    <property type="match status" value="1"/>
</dbReference>
<feature type="chain" id="PRO_5019054901" description="Lipoprotein" evidence="2">
    <location>
        <begin position="25"/>
        <end position="293"/>
    </location>
</feature>
<evidence type="ECO:0000256" key="1">
    <source>
        <dbReference type="SAM" id="MobiDB-lite"/>
    </source>
</evidence>
<dbReference type="RefSeq" id="WP_120075815.1">
    <property type="nucleotide sequence ID" value="NZ_CP126113.1"/>
</dbReference>
<accession>A0A443IJQ3</accession>
<feature type="region of interest" description="Disordered" evidence="1">
    <location>
        <begin position="26"/>
        <end position="57"/>
    </location>
</feature>
<proteinExistence type="predicted"/>
<evidence type="ECO:0008006" key="5">
    <source>
        <dbReference type="Google" id="ProtNLM"/>
    </source>
</evidence>
<sequence length="293" mass="33743">MKKAISIIFGAMLMLMLAACGETAEPVEKEAEQGTTAEKKKADKEKESDLTLEEVFKKTEEANKDLKSFKSKMNMKQTVDAAGEKQEINSDIDMEFVTEPMALHQKMTMSIEGEKQEIDAYLTKEGFYMYEPNEKMWIKLPEEFSGQILQMSEGQTNPSGQLDQLKEFVDEFDFKQDDKNYILTLKASGEKFDQFLKDTVKETMPPEMQAEEMLGDMKFNKVEYELLIDKETFYLNTLNMVTDMDTEVEGQKINMNMDMKSTYSGYNEVENIEIPKEALENAQEINMDEMNGE</sequence>
<comment type="caution">
    <text evidence="3">The sequence shown here is derived from an EMBL/GenBank/DDBJ whole genome shotgun (WGS) entry which is preliminary data.</text>
</comment>
<dbReference type="EMBL" id="QYTU02000061">
    <property type="protein sequence ID" value="RWR04398.1"/>
    <property type="molecule type" value="Genomic_DNA"/>
</dbReference>
<gene>
    <name evidence="3" type="ORF">D4N35_016975</name>
</gene>
<dbReference type="PROSITE" id="PS51257">
    <property type="entry name" value="PROKAR_LIPOPROTEIN"/>
    <property type="match status" value="1"/>
</dbReference>
<protein>
    <recommendedName>
        <fullName evidence="5">Lipoprotein</fullName>
    </recommendedName>
</protein>
<evidence type="ECO:0000256" key="2">
    <source>
        <dbReference type="SAM" id="SignalP"/>
    </source>
</evidence>